<comment type="catalytic activity">
    <reaction evidence="6">
        <text>3-phosphoshikimate + phosphoenolpyruvate = 5-O-(1-carboxyvinyl)-3-phosphoshikimate + phosphate</text>
        <dbReference type="Rhea" id="RHEA:21256"/>
        <dbReference type="ChEBI" id="CHEBI:43474"/>
        <dbReference type="ChEBI" id="CHEBI:57701"/>
        <dbReference type="ChEBI" id="CHEBI:58702"/>
        <dbReference type="ChEBI" id="CHEBI:145989"/>
        <dbReference type="EC" id="2.5.1.19"/>
    </reaction>
    <physiologicalReaction direction="left-to-right" evidence="6">
        <dbReference type="Rhea" id="RHEA:21257"/>
    </physiologicalReaction>
</comment>
<dbReference type="PIRSF" id="PIRSF000505">
    <property type="entry name" value="EPSPS"/>
    <property type="match status" value="1"/>
</dbReference>
<evidence type="ECO:0000313" key="9">
    <source>
        <dbReference type="EMBL" id="GLO66435.1"/>
    </source>
</evidence>
<feature type="binding site" evidence="7">
    <location>
        <position position="170"/>
    </location>
    <ligand>
        <name>phosphoenolpyruvate</name>
        <dbReference type="ChEBI" id="CHEBI:58702"/>
    </ligand>
</feature>
<comment type="subcellular location">
    <subcellularLocation>
        <location evidence="7">Cytoplasm</location>
    </subcellularLocation>
</comment>
<dbReference type="EC" id="2.5.1.19" evidence="7"/>
<dbReference type="EMBL" id="BSKO01000001">
    <property type="protein sequence ID" value="GLO66435.1"/>
    <property type="molecule type" value="Genomic_DNA"/>
</dbReference>
<keyword evidence="10" id="KW-1185">Reference proteome</keyword>
<dbReference type="RefSeq" id="WP_069685305.1">
    <property type="nucleotide sequence ID" value="NZ_BSKO01000001.1"/>
</dbReference>
<dbReference type="Gene3D" id="3.65.10.10">
    <property type="entry name" value="Enolpyruvate transferase domain"/>
    <property type="match status" value="2"/>
</dbReference>
<comment type="similarity">
    <text evidence="2 7">Belongs to the EPSP synthase family.</text>
</comment>
<comment type="function">
    <text evidence="7">Catalyzes the transfer of the enolpyruvyl moiety of phosphoenolpyruvate (PEP) to the 5-hydroxyl of shikimate-3-phosphate (S3P) to produce enolpyruvyl shikimate-3-phosphate and inorganic phosphate.</text>
</comment>
<evidence type="ECO:0000256" key="7">
    <source>
        <dbReference type="HAMAP-Rule" id="MF_00210"/>
    </source>
</evidence>
<dbReference type="PROSITE" id="PS00104">
    <property type="entry name" value="EPSP_SYNTHASE_1"/>
    <property type="match status" value="1"/>
</dbReference>
<dbReference type="InterPro" id="IPR023193">
    <property type="entry name" value="EPSP_synthase_CS"/>
</dbReference>
<reference evidence="9 10" key="1">
    <citation type="submission" date="2023-02" db="EMBL/GenBank/DDBJ databases">
        <title>Oceanobacillus kimchii IFOP_LL358 isolated form Alexandrium catenella lab strain.</title>
        <authorList>
            <person name="Gajardo G."/>
            <person name="Ueki S."/>
            <person name="Maruyama F."/>
        </authorList>
    </citation>
    <scope>NUCLEOTIDE SEQUENCE [LARGE SCALE GENOMIC DNA]</scope>
    <source>
        <strain evidence="9 10">IFOP_LL358</strain>
    </source>
</reference>
<feature type="domain" description="Enolpyruvate transferase" evidence="8">
    <location>
        <begin position="11"/>
        <end position="424"/>
    </location>
</feature>
<evidence type="ECO:0000256" key="1">
    <source>
        <dbReference type="ARBA" id="ARBA00004811"/>
    </source>
</evidence>
<evidence type="ECO:0000256" key="5">
    <source>
        <dbReference type="ARBA" id="ARBA00023141"/>
    </source>
</evidence>
<organism evidence="9 10">
    <name type="scientific">Oceanobacillus kimchii</name>
    <dbReference type="NCBI Taxonomy" id="746691"/>
    <lineage>
        <taxon>Bacteria</taxon>
        <taxon>Bacillati</taxon>
        <taxon>Bacillota</taxon>
        <taxon>Bacilli</taxon>
        <taxon>Bacillales</taxon>
        <taxon>Bacillaceae</taxon>
        <taxon>Oceanobacillus</taxon>
    </lineage>
</organism>
<feature type="binding site" evidence="7">
    <location>
        <position position="316"/>
    </location>
    <ligand>
        <name>3-phosphoshikimate</name>
        <dbReference type="ChEBI" id="CHEBI:145989"/>
    </ligand>
</feature>
<feature type="binding site" evidence="7">
    <location>
        <position position="168"/>
    </location>
    <ligand>
        <name>3-phosphoshikimate</name>
        <dbReference type="ChEBI" id="CHEBI:145989"/>
    </ligand>
</feature>
<dbReference type="SUPFAM" id="SSF55205">
    <property type="entry name" value="EPT/RTPC-like"/>
    <property type="match status" value="1"/>
</dbReference>
<feature type="binding site" evidence="7">
    <location>
        <position position="347"/>
    </location>
    <ligand>
        <name>phosphoenolpyruvate</name>
        <dbReference type="ChEBI" id="CHEBI:58702"/>
    </ligand>
</feature>
<dbReference type="CDD" id="cd01556">
    <property type="entry name" value="EPSP_synthase"/>
    <property type="match status" value="1"/>
</dbReference>
<feature type="binding site" evidence="7">
    <location>
        <position position="389"/>
    </location>
    <ligand>
        <name>phosphoenolpyruvate</name>
        <dbReference type="ChEBI" id="CHEBI:58702"/>
    </ligand>
</feature>
<keyword evidence="7" id="KW-0963">Cytoplasm</keyword>
<name>A0ABQ5TK92_9BACI</name>
<dbReference type="HAMAP" id="MF_00210">
    <property type="entry name" value="EPSP_synth"/>
    <property type="match status" value="1"/>
</dbReference>
<evidence type="ECO:0000256" key="3">
    <source>
        <dbReference type="ARBA" id="ARBA00022605"/>
    </source>
</evidence>
<dbReference type="InterPro" id="IPR001986">
    <property type="entry name" value="Enolpyruvate_Tfrase_dom"/>
</dbReference>
<comment type="caution">
    <text evidence="7">Lacks conserved residue(s) required for the propagation of feature annotation.</text>
</comment>
<gene>
    <name evidence="9" type="primary">aroA_1</name>
    <name evidence="7" type="synonym">aroA</name>
    <name evidence="9" type="ORF">MACH08_22190</name>
</gene>
<protein>
    <recommendedName>
        <fullName evidence="7">3-phosphoshikimate 1-carboxyvinyltransferase</fullName>
        <ecNumber evidence="7">2.5.1.19</ecNumber>
    </recommendedName>
    <alternativeName>
        <fullName evidence="7">5-enolpyruvylshikimate-3-phosphate synthase</fullName>
        <shortName evidence="7">EPSP synthase</shortName>
        <shortName evidence="7">EPSPS</shortName>
    </alternativeName>
</protein>
<comment type="caution">
    <text evidence="9">The sequence shown here is derived from an EMBL/GenBank/DDBJ whole genome shotgun (WGS) entry which is preliminary data.</text>
</comment>
<feature type="binding site" evidence="7">
    <location>
        <position position="28"/>
    </location>
    <ligand>
        <name>3-phosphoshikimate</name>
        <dbReference type="ChEBI" id="CHEBI:145989"/>
    </ligand>
</feature>
<feature type="binding site" evidence="7">
    <location>
        <position position="343"/>
    </location>
    <ligand>
        <name>3-phosphoshikimate</name>
        <dbReference type="ChEBI" id="CHEBI:145989"/>
    </ligand>
</feature>
<evidence type="ECO:0000313" key="10">
    <source>
        <dbReference type="Proteomes" id="UP001275436"/>
    </source>
</evidence>
<comment type="subunit">
    <text evidence="7">Monomer.</text>
</comment>
<feature type="binding site" evidence="7">
    <location>
        <position position="123"/>
    </location>
    <ligand>
        <name>phosphoenolpyruvate</name>
        <dbReference type="ChEBI" id="CHEBI:58702"/>
    </ligand>
</feature>
<evidence type="ECO:0000256" key="6">
    <source>
        <dbReference type="ARBA" id="ARBA00044633"/>
    </source>
</evidence>
<feature type="binding site" evidence="7">
    <location>
        <position position="23"/>
    </location>
    <ligand>
        <name>3-phosphoshikimate</name>
        <dbReference type="ChEBI" id="CHEBI:145989"/>
    </ligand>
</feature>
<dbReference type="PROSITE" id="PS00885">
    <property type="entry name" value="EPSP_SYNTHASE_2"/>
    <property type="match status" value="1"/>
</dbReference>
<dbReference type="Proteomes" id="UP001275436">
    <property type="component" value="Unassembled WGS sequence"/>
</dbReference>
<dbReference type="NCBIfam" id="TIGR01356">
    <property type="entry name" value="aroA"/>
    <property type="match status" value="1"/>
</dbReference>
<accession>A0ABQ5TK92</accession>
<feature type="binding site" evidence="7">
    <location>
        <position position="170"/>
    </location>
    <ligand>
        <name>3-phosphoshikimate</name>
        <dbReference type="ChEBI" id="CHEBI:145989"/>
    </ligand>
</feature>
<sequence length="429" mass="45957">MNPLTLQPISGSLHGLIKVPGDKSISHRSIIFGSIATGTTTVTNFLDGEDCMRTINAFKEMGVTIQKNGSNITIEGTGLSGLIEPKKELDFGNSGTTTRLMLGLLAGLPFKTTIYGDASLSKRPMSRVVDPLRLMGARIDGVQQGNYLPLTIKGTTLKSIEYDLPVKSAQVKSALLLAGLHSENKTVVREKSPTRNHTETMLQAFGANIKTDGHTISISKTTDLQGCHVEVPGDISSAAFFIVAACMVPRSEIILKDVGLNETRTGIIDVVLQMGAKLTIQNERIVGGEKIGDILINGSQLSGVTIEGDTIPRLIDEIPILALLATQADGTTIIKDAQELKVKETDRLLAVSENLSKLGADVTPTEDGMIIKGNTKLKGGSFKSYDDHRIAMMGIIASLVTEETVVVDNIDCINISYPNFVNDLQSISK</sequence>
<evidence type="ECO:0000259" key="8">
    <source>
        <dbReference type="Pfam" id="PF00275"/>
    </source>
</evidence>
<dbReference type="InterPro" id="IPR013792">
    <property type="entry name" value="RNA3'P_cycl/enolpyr_Trfase_a/b"/>
</dbReference>
<dbReference type="PANTHER" id="PTHR21090">
    <property type="entry name" value="AROM/DEHYDROQUINATE SYNTHASE"/>
    <property type="match status" value="1"/>
</dbReference>
<evidence type="ECO:0000256" key="2">
    <source>
        <dbReference type="ARBA" id="ARBA00009948"/>
    </source>
</evidence>
<dbReference type="Pfam" id="PF00275">
    <property type="entry name" value="EPSP_synthase"/>
    <property type="match status" value="1"/>
</dbReference>
<dbReference type="InterPro" id="IPR036968">
    <property type="entry name" value="Enolpyruvate_Tfrase_sf"/>
</dbReference>
<feature type="binding site" evidence="7">
    <location>
        <position position="24"/>
    </location>
    <ligand>
        <name>3-phosphoshikimate</name>
        <dbReference type="ChEBI" id="CHEBI:145989"/>
    </ligand>
</feature>
<dbReference type="PANTHER" id="PTHR21090:SF5">
    <property type="entry name" value="PENTAFUNCTIONAL AROM POLYPEPTIDE"/>
    <property type="match status" value="1"/>
</dbReference>
<feature type="binding site" evidence="7">
    <location>
        <position position="95"/>
    </location>
    <ligand>
        <name>phosphoenolpyruvate</name>
        <dbReference type="ChEBI" id="CHEBI:58702"/>
    </ligand>
</feature>
<comment type="pathway">
    <text evidence="1 7">Metabolic intermediate biosynthesis; chorismate biosynthesis; chorismate from D-erythrose 4-phosphate and phosphoenolpyruvate: step 6/7.</text>
</comment>
<evidence type="ECO:0000256" key="4">
    <source>
        <dbReference type="ARBA" id="ARBA00022679"/>
    </source>
</evidence>
<dbReference type="InterPro" id="IPR006264">
    <property type="entry name" value="EPSP_synthase"/>
</dbReference>
<keyword evidence="3 7" id="KW-0028">Amino-acid biosynthesis</keyword>
<keyword evidence="5 7" id="KW-0057">Aromatic amino acid biosynthesis</keyword>
<feature type="active site" description="Proton acceptor" evidence="7">
    <location>
        <position position="316"/>
    </location>
</feature>
<keyword evidence="4 7" id="KW-0808">Transferase</keyword>
<proteinExistence type="inferred from homology"/>
<feature type="binding site" evidence="7">
    <location>
        <position position="23"/>
    </location>
    <ligand>
        <name>phosphoenolpyruvate</name>
        <dbReference type="ChEBI" id="CHEBI:58702"/>
    </ligand>
</feature>